<proteinExistence type="predicted"/>
<dbReference type="Proteomes" id="UP000824469">
    <property type="component" value="Unassembled WGS sequence"/>
</dbReference>
<sequence length="189" mass="22198">MEEIPEDMVAEILARVPYKFHHHLKLVCKSWDSIVKRAQFYQERMKRGFCQEFICSVETRFYDENRDADNVVKIYDPVEKEWKLLRPMPDLYEFSDISRCVVVNNELVLLGVTRRDIAWCTQKRGTVLIFNFSNSTWRKGADMYTFPYSFACAARGEEGEVYIAGGDLKGPVGKAYVYNVAEDRWRRLP</sequence>
<evidence type="ECO:0000313" key="3">
    <source>
        <dbReference type="Proteomes" id="UP000824469"/>
    </source>
</evidence>
<keyword evidence="3" id="KW-1185">Reference proteome</keyword>
<reference evidence="2 3" key="1">
    <citation type="journal article" date="2021" name="Nat. Plants">
        <title>The Taxus genome provides insights into paclitaxel biosynthesis.</title>
        <authorList>
            <person name="Xiong X."/>
            <person name="Gou J."/>
            <person name="Liao Q."/>
            <person name="Li Y."/>
            <person name="Zhou Q."/>
            <person name="Bi G."/>
            <person name="Li C."/>
            <person name="Du R."/>
            <person name="Wang X."/>
            <person name="Sun T."/>
            <person name="Guo L."/>
            <person name="Liang H."/>
            <person name="Lu P."/>
            <person name="Wu Y."/>
            <person name="Zhang Z."/>
            <person name="Ro D.K."/>
            <person name="Shang Y."/>
            <person name="Huang S."/>
            <person name="Yan J."/>
        </authorList>
    </citation>
    <scope>NUCLEOTIDE SEQUENCE [LARGE SCALE GENOMIC DNA]</scope>
    <source>
        <strain evidence="2">Ta-2019</strain>
    </source>
</reference>
<dbReference type="InterPro" id="IPR044595">
    <property type="entry name" value="KMD1-4"/>
</dbReference>
<dbReference type="PROSITE" id="PS50181">
    <property type="entry name" value="FBOX"/>
    <property type="match status" value="1"/>
</dbReference>
<dbReference type="PANTHER" id="PTHR46407">
    <property type="entry name" value="OS02G0208700 PROTEIN"/>
    <property type="match status" value="1"/>
</dbReference>
<evidence type="ECO:0000313" key="2">
    <source>
        <dbReference type="EMBL" id="KAH9328794.1"/>
    </source>
</evidence>
<dbReference type="SMART" id="SM00256">
    <property type="entry name" value="FBOX"/>
    <property type="match status" value="1"/>
</dbReference>
<dbReference type="InterPro" id="IPR036047">
    <property type="entry name" value="F-box-like_dom_sf"/>
</dbReference>
<protein>
    <recommendedName>
        <fullName evidence="1">F-box domain-containing protein</fullName>
    </recommendedName>
</protein>
<dbReference type="Gene3D" id="2.120.10.80">
    <property type="entry name" value="Kelch-type beta propeller"/>
    <property type="match status" value="1"/>
</dbReference>
<dbReference type="Pfam" id="PF00646">
    <property type="entry name" value="F-box"/>
    <property type="match status" value="1"/>
</dbReference>
<evidence type="ECO:0000259" key="1">
    <source>
        <dbReference type="PROSITE" id="PS50181"/>
    </source>
</evidence>
<dbReference type="SUPFAM" id="SSF81383">
    <property type="entry name" value="F-box domain"/>
    <property type="match status" value="1"/>
</dbReference>
<comment type="caution">
    <text evidence="2">The sequence shown here is derived from an EMBL/GenBank/DDBJ whole genome shotgun (WGS) entry which is preliminary data.</text>
</comment>
<name>A0AA38GSG8_TAXCH</name>
<gene>
    <name evidence="2" type="ORF">KI387_000902</name>
</gene>
<dbReference type="AlphaFoldDB" id="A0AA38GSG8"/>
<dbReference type="OMA" id="MCHGINS"/>
<feature type="non-terminal residue" evidence="2">
    <location>
        <position position="189"/>
    </location>
</feature>
<accession>A0AA38GSG8</accession>
<dbReference type="GO" id="GO:2000762">
    <property type="term" value="P:regulation of phenylpropanoid metabolic process"/>
    <property type="evidence" value="ECO:0007669"/>
    <property type="project" value="InterPro"/>
</dbReference>
<feature type="domain" description="F-box" evidence="1">
    <location>
        <begin position="1"/>
        <end position="44"/>
    </location>
</feature>
<dbReference type="GO" id="GO:0080037">
    <property type="term" value="P:negative regulation of cytokinin-activated signaling pathway"/>
    <property type="evidence" value="ECO:0007669"/>
    <property type="project" value="InterPro"/>
</dbReference>
<dbReference type="Gene3D" id="1.20.1280.50">
    <property type="match status" value="1"/>
</dbReference>
<dbReference type="SUPFAM" id="SSF117281">
    <property type="entry name" value="Kelch motif"/>
    <property type="match status" value="1"/>
</dbReference>
<organism evidence="2 3">
    <name type="scientific">Taxus chinensis</name>
    <name type="common">Chinese yew</name>
    <name type="synonym">Taxus wallichiana var. chinensis</name>
    <dbReference type="NCBI Taxonomy" id="29808"/>
    <lineage>
        <taxon>Eukaryota</taxon>
        <taxon>Viridiplantae</taxon>
        <taxon>Streptophyta</taxon>
        <taxon>Embryophyta</taxon>
        <taxon>Tracheophyta</taxon>
        <taxon>Spermatophyta</taxon>
        <taxon>Pinopsida</taxon>
        <taxon>Pinidae</taxon>
        <taxon>Conifers II</taxon>
        <taxon>Cupressales</taxon>
        <taxon>Taxaceae</taxon>
        <taxon>Taxus</taxon>
    </lineage>
</organism>
<dbReference type="InterPro" id="IPR015915">
    <property type="entry name" value="Kelch-typ_b-propeller"/>
</dbReference>
<dbReference type="EMBL" id="JAHRHJ020000001">
    <property type="protein sequence ID" value="KAH9328794.1"/>
    <property type="molecule type" value="Genomic_DNA"/>
</dbReference>
<dbReference type="PANTHER" id="PTHR46407:SF3">
    <property type="entry name" value="OS02G0208700 PROTEIN"/>
    <property type="match status" value="1"/>
</dbReference>
<dbReference type="InterPro" id="IPR001810">
    <property type="entry name" value="F-box_dom"/>
</dbReference>